<dbReference type="InterPro" id="IPR036188">
    <property type="entry name" value="FAD/NAD-bd_sf"/>
</dbReference>
<dbReference type="PANTHER" id="PTHR43476">
    <property type="entry name" value="3-(3-HYDROXY-PHENYL)PROPIONATE/3-HYDROXYCINNAMIC ACID HYDROXYLASE"/>
    <property type="match status" value="1"/>
</dbReference>
<dbReference type="AlphaFoldDB" id="A0A938YLW5"/>
<dbReference type="Proteomes" id="UP000663801">
    <property type="component" value="Unassembled WGS sequence"/>
</dbReference>
<dbReference type="EMBL" id="JAERWL010000005">
    <property type="protein sequence ID" value="MBM9475797.1"/>
    <property type="molecule type" value="Genomic_DNA"/>
</dbReference>
<dbReference type="GO" id="GO:0016491">
    <property type="term" value="F:oxidoreductase activity"/>
    <property type="evidence" value="ECO:0007669"/>
    <property type="project" value="UniProtKB-KW"/>
</dbReference>
<evidence type="ECO:0000313" key="4">
    <source>
        <dbReference type="Proteomes" id="UP000663801"/>
    </source>
</evidence>
<dbReference type="PRINTS" id="PR00420">
    <property type="entry name" value="RNGMNOXGNASE"/>
</dbReference>
<dbReference type="SUPFAM" id="SSF51905">
    <property type="entry name" value="FAD/NAD(P)-binding domain"/>
    <property type="match status" value="1"/>
</dbReference>
<dbReference type="GO" id="GO:0071949">
    <property type="term" value="F:FAD binding"/>
    <property type="evidence" value="ECO:0007669"/>
    <property type="project" value="InterPro"/>
</dbReference>
<feature type="domain" description="FAD-binding" evidence="2">
    <location>
        <begin position="8"/>
        <end position="344"/>
    </location>
</feature>
<gene>
    <name evidence="3" type="ORF">JL107_05000</name>
</gene>
<organism evidence="3 4">
    <name type="scientific">Nakamurella flavida</name>
    <dbReference type="NCBI Taxonomy" id="363630"/>
    <lineage>
        <taxon>Bacteria</taxon>
        <taxon>Bacillati</taxon>
        <taxon>Actinomycetota</taxon>
        <taxon>Actinomycetes</taxon>
        <taxon>Nakamurellales</taxon>
        <taxon>Nakamurellaceae</taxon>
        <taxon>Nakamurella</taxon>
    </lineage>
</organism>
<proteinExistence type="predicted"/>
<evidence type="ECO:0000259" key="2">
    <source>
        <dbReference type="Pfam" id="PF01494"/>
    </source>
</evidence>
<dbReference type="Pfam" id="PF01494">
    <property type="entry name" value="FAD_binding_3"/>
    <property type="match status" value="1"/>
</dbReference>
<accession>A0A938YLW5</accession>
<comment type="caution">
    <text evidence="3">The sequence shown here is derived from an EMBL/GenBank/DDBJ whole genome shotgun (WGS) entry which is preliminary data.</text>
</comment>
<sequence length="404" mass="43806">MTVILERDCVIAGGGPAGMVLGYLLARSGLRVSVLEKHADFFRDFRGDTVHPSTVTVLRELGLRDRFLQLPVNRLRTLDLVVDDHRLRLVDFSTLPAPETFLVLAPQWDFLNFLGAEGAAFEGFDLRMNTDATGLIIEGDVVRGLRATGPDGDLEIRATLTVAADGRASTLRDAAGLVPEELGVPIDVLWFGLPKPTDPPPPTIAYASPRGMVITIDRGDRYQSGMVVKKGGLDALKQEGLPALRKHISDSATVLATVVEALTDWDQIKLLSVQINRLEKWHRPGFIAIGDAAHAMSPVFGVGVNYAVQDAVALSNAIAGDLAAGTAPEATLAAVQARRMGPVRKMQRVQRFAHGRLARATAGQHLAPRWAIGLLRASLPVTRRFLTRFIGLGFLPEHVDRPVR</sequence>
<keyword evidence="4" id="KW-1185">Reference proteome</keyword>
<name>A0A938YLW5_9ACTN</name>
<evidence type="ECO:0000313" key="3">
    <source>
        <dbReference type="EMBL" id="MBM9475797.1"/>
    </source>
</evidence>
<reference evidence="3" key="1">
    <citation type="submission" date="2021-01" db="EMBL/GenBank/DDBJ databases">
        <title>KCTC 19127 draft genome.</title>
        <authorList>
            <person name="An D."/>
        </authorList>
    </citation>
    <scope>NUCLEOTIDE SEQUENCE</scope>
    <source>
        <strain evidence="3">KCTC 19127</strain>
    </source>
</reference>
<dbReference type="Gene3D" id="3.50.50.60">
    <property type="entry name" value="FAD/NAD(P)-binding domain"/>
    <property type="match status" value="2"/>
</dbReference>
<dbReference type="RefSeq" id="WP_205255885.1">
    <property type="nucleotide sequence ID" value="NZ_BAAAPV010000002.1"/>
</dbReference>
<dbReference type="InterPro" id="IPR050631">
    <property type="entry name" value="PheA/TfdB_FAD_monoxygenase"/>
</dbReference>
<evidence type="ECO:0000256" key="1">
    <source>
        <dbReference type="ARBA" id="ARBA00023002"/>
    </source>
</evidence>
<dbReference type="InterPro" id="IPR002938">
    <property type="entry name" value="FAD-bd"/>
</dbReference>
<keyword evidence="1" id="KW-0560">Oxidoreductase</keyword>
<dbReference type="PANTHER" id="PTHR43476:SF5">
    <property type="entry name" value="FAD-DEPENDENT MONOOXYGENASE"/>
    <property type="match status" value="1"/>
</dbReference>
<protein>
    <submittedName>
        <fullName evidence="3">FAD-dependent oxidoreductase</fullName>
    </submittedName>
</protein>